<keyword evidence="1" id="KW-0808">Transferase</keyword>
<dbReference type="EMBL" id="BAABHS010000006">
    <property type="protein sequence ID" value="GAA4957436.1"/>
    <property type="molecule type" value="Genomic_DNA"/>
</dbReference>
<dbReference type="PROSITE" id="PS50011">
    <property type="entry name" value="PROTEIN_KINASE_DOM"/>
    <property type="match status" value="1"/>
</dbReference>
<evidence type="ECO:0000313" key="8">
    <source>
        <dbReference type="Proteomes" id="UP001500466"/>
    </source>
</evidence>
<reference evidence="8" key="1">
    <citation type="journal article" date="2019" name="Int. J. Syst. Evol. Microbiol.">
        <title>The Global Catalogue of Microorganisms (GCM) 10K type strain sequencing project: providing services to taxonomists for standard genome sequencing and annotation.</title>
        <authorList>
            <consortium name="The Broad Institute Genomics Platform"/>
            <consortium name="The Broad Institute Genome Sequencing Center for Infectious Disease"/>
            <person name="Wu L."/>
            <person name="Ma J."/>
        </authorList>
    </citation>
    <scope>NUCLEOTIDE SEQUENCE [LARGE SCALE GENOMIC DNA]</scope>
    <source>
        <strain evidence="8">JCM 17986</strain>
    </source>
</reference>
<proteinExistence type="predicted"/>
<evidence type="ECO:0000256" key="3">
    <source>
        <dbReference type="ARBA" id="ARBA00022777"/>
    </source>
</evidence>
<dbReference type="InterPro" id="IPR000719">
    <property type="entry name" value="Prot_kinase_dom"/>
</dbReference>
<evidence type="ECO:0000256" key="5">
    <source>
        <dbReference type="PROSITE-ProRule" id="PRU10141"/>
    </source>
</evidence>
<dbReference type="SUPFAM" id="SSF56112">
    <property type="entry name" value="Protein kinase-like (PK-like)"/>
    <property type="match status" value="1"/>
</dbReference>
<protein>
    <recommendedName>
        <fullName evidence="6">Protein kinase domain-containing protein</fullName>
    </recommendedName>
</protein>
<feature type="domain" description="Protein kinase" evidence="6">
    <location>
        <begin position="12"/>
        <end position="267"/>
    </location>
</feature>
<dbReference type="Gene3D" id="1.10.510.10">
    <property type="entry name" value="Transferase(Phosphotransferase) domain 1"/>
    <property type="match status" value="1"/>
</dbReference>
<keyword evidence="8" id="KW-1185">Reference proteome</keyword>
<gene>
    <name evidence="7" type="ORF">GCM10023205_19740</name>
</gene>
<feature type="binding site" evidence="5">
    <location>
        <position position="40"/>
    </location>
    <ligand>
        <name>ATP</name>
        <dbReference type="ChEBI" id="CHEBI:30616"/>
    </ligand>
</feature>
<organism evidence="7 8">
    <name type="scientific">Yinghuangia aomiensis</name>
    <dbReference type="NCBI Taxonomy" id="676205"/>
    <lineage>
        <taxon>Bacteria</taxon>
        <taxon>Bacillati</taxon>
        <taxon>Actinomycetota</taxon>
        <taxon>Actinomycetes</taxon>
        <taxon>Kitasatosporales</taxon>
        <taxon>Streptomycetaceae</taxon>
        <taxon>Yinghuangia</taxon>
    </lineage>
</organism>
<dbReference type="PANTHER" id="PTHR43289">
    <property type="entry name" value="MITOGEN-ACTIVATED PROTEIN KINASE KINASE KINASE 20-RELATED"/>
    <property type="match status" value="1"/>
</dbReference>
<dbReference type="InterPro" id="IPR017441">
    <property type="entry name" value="Protein_kinase_ATP_BS"/>
</dbReference>
<evidence type="ECO:0000259" key="6">
    <source>
        <dbReference type="PROSITE" id="PS50011"/>
    </source>
</evidence>
<name>A0ABP9H071_9ACTN</name>
<dbReference type="PROSITE" id="PS00108">
    <property type="entry name" value="PROTEIN_KINASE_ST"/>
    <property type="match status" value="1"/>
</dbReference>
<sequence>MRDGDPRSLGGYTLLGRIGAGGMGEVFLGQSPAGQLAAVKVIKSSVLDDDARNRFVSEVDSLKTVYGAGVAAFLGGDPHADQPWLAVEYVHGPDLRSHVSRHGTLPLVETASLGAMLAEATSTVHEAGLLHRDLKPQNILLAEYGPKIIDFGLAVLTQRRGTLTASGFVVGSIVCMPPEQARGDADLTPAADVYALGAVLLYAATGHYPYEGETWQAIALRIEDPRTPPNLGGLPSPLHGTITAMLAYEPDARPTLAGVTRDLVDVIEQAGSNAAQAKRLLAGRSAAERDVMGLPQEKPRAEDAAPLVYTPDIIDPAADDATAPVSVVDVLGPHAEEPAARWDAGRGDGPTPRDVGVLVGSGVRSGTRLDLPLRIAERMRAAYARDGRF</sequence>
<dbReference type="Pfam" id="PF00069">
    <property type="entry name" value="Pkinase"/>
    <property type="match status" value="1"/>
</dbReference>
<dbReference type="InterPro" id="IPR011009">
    <property type="entry name" value="Kinase-like_dom_sf"/>
</dbReference>
<keyword evidence="2 5" id="KW-0547">Nucleotide-binding</keyword>
<comment type="caution">
    <text evidence="7">The sequence shown here is derived from an EMBL/GenBank/DDBJ whole genome shotgun (WGS) entry which is preliminary data.</text>
</comment>
<evidence type="ECO:0000256" key="2">
    <source>
        <dbReference type="ARBA" id="ARBA00022741"/>
    </source>
</evidence>
<dbReference type="Proteomes" id="UP001500466">
    <property type="component" value="Unassembled WGS sequence"/>
</dbReference>
<evidence type="ECO:0000256" key="1">
    <source>
        <dbReference type="ARBA" id="ARBA00022679"/>
    </source>
</evidence>
<dbReference type="PANTHER" id="PTHR43289:SF34">
    <property type="entry name" value="SERINE_THREONINE-PROTEIN KINASE YBDM-RELATED"/>
    <property type="match status" value="1"/>
</dbReference>
<dbReference type="InterPro" id="IPR008271">
    <property type="entry name" value="Ser/Thr_kinase_AS"/>
</dbReference>
<evidence type="ECO:0000256" key="4">
    <source>
        <dbReference type="ARBA" id="ARBA00022840"/>
    </source>
</evidence>
<dbReference type="CDD" id="cd14014">
    <property type="entry name" value="STKc_PknB_like"/>
    <property type="match status" value="1"/>
</dbReference>
<accession>A0ABP9H071</accession>
<dbReference type="SMART" id="SM00220">
    <property type="entry name" value="S_TKc"/>
    <property type="match status" value="1"/>
</dbReference>
<evidence type="ECO:0000313" key="7">
    <source>
        <dbReference type="EMBL" id="GAA4957436.1"/>
    </source>
</evidence>
<dbReference type="PROSITE" id="PS00107">
    <property type="entry name" value="PROTEIN_KINASE_ATP"/>
    <property type="match status" value="1"/>
</dbReference>
<keyword evidence="3" id="KW-0418">Kinase</keyword>
<keyword evidence="4 5" id="KW-0067">ATP-binding</keyword>
<dbReference type="Gene3D" id="3.30.200.20">
    <property type="entry name" value="Phosphorylase Kinase, domain 1"/>
    <property type="match status" value="1"/>
</dbReference>